<name>A0A921AUC0_9BACT</name>
<dbReference type="Gene3D" id="1.20.5.420">
    <property type="entry name" value="Immunoglobulin FC, subunit C"/>
    <property type="match status" value="1"/>
</dbReference>
<reference evidence="1" key="2">
    <citation type="submission" date="2021-09" db="EMBL/GenBank/DDBJ databases">
        <authorList>
            <person name="Gilroy R."/>
        </authorList>
    </citation>
    <scope>NUCLEOTIDE SEQUENCE</scope>
    <source>
        <strain evidence="1">ChiGjej2B2-19336</strain>
    </source>
</reference>
<dbReference type="RefSeq" id="WP_304120425.1">
    <property type="nucleotide sequence ID" value="NZ_DYZA01000022.1"/>
</dbReference>
<dbReference type="Proteomes" id="UP000698963">
    <property type="component" value="Unassembled WGS sequence"/>
</dbReference>
<gene>
    <name evidence="1" type="ORF">K8W16_01130</name>
</gene>
<comment type="caution">
    <text evidence="1">The sequence shown here is derived from an EMBL/GenBank/DDBJ whole genome shotgun (WGS) entry which is preliminary data.</text>
</comment>
<organism evidence="1 2">
    <name type="scientific">Mailhella massiliensis</name>
    <dbReference type="NCBI Taxonomy" id="1903261"/>
    <lineage>
        <taxon>Bacteria</taxon>
        <taxon>Pseudomonadati</taxon>
        <taxon>Thermodesulfobacteriota</taxon>
        <taxon>Desulfovibrionia</taxon>
        <taxon>Desulfovibrionales</taxon>
        <taxon>Desulfovibrionaceae</taxon>
        <taxon>Mailhella</taxon>
    </lineage>
</organism>
<sequence length="68" mass="7349">MTEFVSVLDIMENAPYGAQTAVRDEVADMDASLRRTMDRGLTPDEMKTAQAARAAAQAASSILEKLFA</sequence>
<evidence type="ECO:0000313" key="1">
    <source>
        <dbReference type="EMBL" id="HJD96236.1"/>
    </source>
</evidence>
<dbReference type="AlphaFoldDB" id="A0A921AUC0"/>
<accession>A0A921AUC0</accession>
<evidence type="ECO:0000313" key="2">
    <source>
        <dbReference type="Proteomes" id="UP000698963"/>
    </source>
</evidence>
<dbReference type="EMBL" id="DYZA01000022">
    <property type="protein sequence ID" value="HJD96236.1"/>
    <property type="molecule type" value="Genomic_DNA"/>
</dbReference>
<proteinExistence type="predicted"/>
<protein>
    <submittedName>
        <fullName evidence="1">Uncharacterized protein</fullName>
    </submittedName>
</protein>
<reference evidence="1" key="1">
    <citation type="journal article" date="2021" name="PeerJ">
        <title>Extensive microbial diversity within the chicken gut microbiome revealed by metagenomics and culture.</title>
        <authorList>
            <person name="Gilroy R."/>
            <person name="Ravi A."/>
            <person name="Getino M."/>
            <person name="Pursley I."/>
            <person name="Horton D.L."/>
            <person name="Alikhan N.F."/>
            <person name="Baker D."/>
            <person name="Gharbi K."/>
            <person name="Hall N."/>
            <person name="Watson M."/>
            <person name="Adriaenssens E.M."/>
            <person name="Foster-Nyarko E."/>
            <person name="Jarju S."/>
            <person name="Secka A."/>
            <person name="Antonio M."/>
            <person name="Oren A."/>
            <person name="Chaudhuri R.R."/>
            <person name="La Ragione R."/>
            <person name="Hildebrand F."/>
            <person name="Pallen M.J."/>
        </authorList>
    </citation>
    <scope>NUCLEOTIDE SEQUENCE</scope>
    <source>
        <strain evidence="1">ChiGjej2B2-19336</strain>
    </source>
</reference>